<dbReference type="RefSeq" id="WP_005863674.1">
    <property type="nucleotide sequence ID" value="NZ_AAYA01000022.1"/>
</dbReference>
<dbReference type="eggNOG" id="COG0374">
    <property type="taxonomic scope" value="Bacteria"/>
</dbReference>
<dbReference type="AlphaFoldDB" id="A3KAF4"/>
<reference evidence="1 2" key="1">
    <citation type="submission" date="2006-06" db="EMBL/GenBank/DDBJ databases">
        <authorList>
            <person name="Moran M.A."/>
            <person name="Ferriera S."/>
            <person name="Johnson J."/>
            <person name="Kravitz S."/>
            <person name="Beeson K."/>
            <person name="Sutton G."/>
            <person name="Rogers Y.-H."/>
            <person name="Friedman R."/>
            <person name="Frazier M."/>
            <person name="Venter J.C."/>
        </authorList>
    </citation>
    <scope>NUCLEOTIDE SEQUENCE [LARGE SCALE GENOMIC DNA]</scope>
    <source>
        <strain evidence="1 2">E-37</strain>
    </source>
</reference>
<sequence>MLDRAGGTRLTWRTGPALPLTRLVVGRPAEEAAAVLPRVCNLCRGAQETAARLAFGLPLEEGADDRLHAEILRDHVLMLCVRLPRHFGSTATALPQGWQADPSLLRTPLFGSQSLPRHLSELYRAMVEGQGVMLLLRRVRDSFAPFEAATSVLPVPEGAEVLDLTAQENSVAGRWAVHPLMREVERDFGRGPFWRLMGRVVELDALLAGVRLPFRATPQGEAFVPAARGCYGISAGTEAGRVTTFHRVTPTDHLLAESGVLDQSLAALPRVKWGLAPLVLDILDPCVPVRLEEMDDA</sequence>
<name>A3KAF4_SAGS3</name>
<dbReference type="EMBL" id="AAYA01000022">
    <property type="protein sequence ID" value="EBA05813.1"/>
    <property type="molecule type" value="Genomic_DNA"/>
</dbReference>
<accession>A3KAF4</accession>
<dbReference type="OrthoDB" id="7778333at2"/>
<comment type="caution">
    <text evidence="1">The sequence shown here is derived from an EMBL/GenBank/DDBJ whole genome shotgun (WGS) entry which is preliminary data.</text>
</comment>
<proteinExistence type="predicted"/>
<gene>
    <name evidence="1" type="ORF">SSE37_22357</name>
</gene>
<organism evidence="1 2">
    <name type="scientific">Sagittula stellata (strain ATCC 700073 / DSM 11524 / E-37)</name>
    <dbReference type="NCBI Taxonomy" id="388399"/>
    <lineage>
        <taxon>Bacteria</taxon>
        <taxon>Pseudomonadati</taxon>
        <taxon>Pseudomonadota</taxon>
        <taxon>Alphaproteobacteria</taxon>
        <taxon>Rhodobacterales</taxon>
        <taxon>Roseobacteraceae</taxon>
        <taxon>Sagittula</taxon>
    </lineage>
</organism>
<dbReference type="Proteomes" id="UP000005713">
    <property type="component" value="Unassembled WGS sequence"/>
</dbReference>
<protein>
    <submittedName>
        <fullName evidence="1">HupK</fullName>
    </submittedName>
</protein>
<dbReference type="InterPro" id="IPR029014">
    <property type="entry name" value="NiFe-Hase_large"/>
</dbReference>
<keyword evidence="2" id="KW-1185">Reference proteome</keyword>
<evidence type="ECO:0000313" key="1">
    <source>
        <dbReference type="EMBL" id="EBA05813.1"/>
    </source>
</evidence>
<evidence type="ECO:0000313" key="2">
    <source>
        <dbReference type="Proteomes" id="UP000005713"/>
    </source>
</evidence>
<dbReference type="SUPFAM" id="SSF56762">
    <property type="entry name" value="HydB/Nqo4-like"/>
    <property type="match status" value="1"/>
</dbReference>